<reference evidence="1" key="1">
    <citation type="submission" date="2021-06" db="EMBL/GenBank/DDBJ databases">
        <authorList>
            <person name="Kallberg Y."/>
            <person name="Tangrot J."/>
            <person name="Rosling A."/>
        </authorList>
    </citation>
    <scope>NUCLEOTIDE SEQUENCE</scope>
    <source>
        <strain evidence="1">MA461A</strain>
    </source>
</reference>
<sequence>MRLYLAGNCGGRKSRTGERYFEEFQTHFWKKPVSQFDRRRQEIRRSCSPPPSYEETISSLSRESSFSSRRSQSTSPVRSSFCEEDNNGRSVVLW</sequence>
<keyword evidence="2" id="KW-1185">Reference proteome</keyword>
<accession>A0ACA9QMW7</accession>
<proteinExistence type="predicted"/>
<dbReference type="EMBL" id="CAJVQC010035100">
    <property type="protein sequence ID" value="CAG8758153.1"/>
    <property type="molecule type" value="Genomic_DNA"/>
</dbReference>
<evidence type="ECO:0000313" key="1">
    <source>
        <dbReference type="EMBL" id="CAG8758153.1"/>
    </source>
</evidence>
<dbReference type="Proteomes" id="UP000789920">
    <property type="component" value="Unassembled WGS sequence"/>
</dbReference>
<feature type="non-terminal residue" evidence="1">
    <location>
        <position position="94"/>
    </location>
</feature>
<name>A0ACA9QMW7_9GLOM</name>
<evidence type="ECO:0000313" key="2">
    <source>
        <dbReference type="Proteomes" id="UP000789920"/>
    </source>
</evidence>
<organism evidence="1 2">
    <name type="scientific">Racocetra persica</name>
    <dbReference type="NCBI Taxonomy" id="160502"/>
    <lineage>
        <taxon>Eukaryota</taxon>
        <taxon>Fungi</taxon>
        <taxon>Fungi incertae sedis</taxon>
        <taxon>Mucoromycota</taxon>
        <taxon>Glomeromycotina</taxon>
        <taxon>Glomeromycetes</taxon>
        <taxon>Diversisporales</taxon>
        <taxon>Gigasporaceae</taxon>
        <taxon>Racocetra</taxon>
    </lineage>
</organism>
<protein>
    <submittedName>
        <fullName evidence="1">17698_t:CDS:1</fullName>
    </submittedName>
</protein>
<gene>
    <name evidence="1" type="ORF">RPERSI_LOCUS14929</name>
</gene>
<comment type="caution">
    <text evidence="1">The sequence shown here is derived from an EMBL/GenBank/DDBJ whole genome shotgun (WGS) entry which is preliminary data.</text>
</comment>